<sequence>MEELVVFRLQTQTGMPEKGCELWHVMQWWTKRFDIRTNIINTINVPVNPINKPSSPIPNLSFLIINHRNRNSKLIRH</sequence>
<dbReference type="EMBL" id="GGEC01003890">
    <property type="protein sequence ID" value="MBW84373.1"/>
    <property type="molecule type" value="Transcribed_RNA"/>
</dbReference>
<proteinExistence type="predicted"/>
<dbReference type="AlphaFoldDB" id="A0A2P2IT34"/>
<accession>A0A2P2IT34</accession>
<name>A0A2P2IT34_RHIMU</name>
<protein>
    <submittedName>
        <fullName evidence="1">Uncharacterized protein</fullName>
    </submittedName>
</protein>
<evidence type="ECO:0000313" key="1">
    <source>
        <dbReference type="EMBL" id="MBW84373.1"/>
    </source>
</evidence>
<organism evidence="1">
    <name type="scientific">Rhizophora mucronata</name>
    <name type="common">Asiatic mangrove</name>
    <dbReference type="NCBI Taxonomy" id="61149"/>
    <lineage>
        <taxon>Eukaryota</taxon>
        <taxon>Viridiplantae</taxon>
        <taxon>Streptophyta</taxon>
        <taxon>Embryophyta</taxon>
        <taxon>Tracheophyta</taxon>
        <taxon>Spermatophyta</taxon>
        <taxon>Magnoliopsida</taxon>
        <taxon>eudicotyledons</taxon>
        <taxon>Gunneridae</taxon>
        <taxon>Pentapetalae</taxon>
        <taxon>rosids</taxon>
        <taxon>fabids</taxon>
        <taxon>Malpighiales</taxon>
        <taxon>Rhizophoraceae</taxon>
        <taxon>Rhizophora</taxon>
    </lineage>
</organism>
<reference evidence="1" key="1">
    <citation type="submission" date="2018-02" db="EMBL/GenBank/DDBJ databases">
        <title>Rhizophora mucronata_Transcriptome.</title>
        <authorList>
            <person name="Meera S.P."/>
            <person name="Sreeshan A."/>
            <person name="Augustine A."/>
        </authorList>
    </citation>
    <scope>NUCLEOTIDE SEQUENCE</scope>
    <source>
        <tissue evidence="1">Leaf</tissue>
    </source>
</reference>